<proteinExistence type="inferred from homology"/>
<dbReference type="Proteomes" id="UP000477070">
    <property type="component" value="Unassembled WGS sequence"/>
</dbReference>
<comment type="caution">
    <text evidence="4">The sequence shown here is derived from an EMBL/GenBank/DDBJ whole genome shotgun (WGS) entry which is preliminary data.</text>
</comment>
<dbReference type="InterPro" id="IPR035985">
    <property type="entry name" value="Ubiquitin-activating_enz"/>
</dbReference>
<keyword evidence="3" id="KW-0808">Transferase</keyword>
<dbReference type="GO" id="GO:0016779">
    <property type="term" value="F:nucleotidyltransferase activity"/>
    <property type="evidence" value="ECO:0007669"/>
    <property type="project" value="UniProtKB-KW"/>
</dbReference>
<dbReference type="GO" id="GO:0005829">
    <property type="term" value="C:cytosol"/>
    <property type="evidence" value="ECO:0007669"/>
    <property type="project" value="TreeGrafter"/>
</dbReference>
<dbReference type="GO" id="GO:0004792">
    <property type="term" value="F:thiosulfate-cyanide sulfurtransferase activity"/>
    <property type="evidence" value="ECO:0007669"/>
    <property type="project" value="TreeGrafter"/>
</dbReference>
<dbReference type="Gene3D" id="3.40.50.720">
    <property type="entry name" value="NAD(P)-binding Rossmann-like Domain"/>
    <property type="match status" value="1"/>
</dbReference>
<dbReference type="PANTHER" id="PTHR10953">
    <property type="entry name" value="UBIQUITIN-ACTIVATING ENZYME E1"/>
    <property type="match status" value="1"/>
</dbReference>
<keyword evidence="3" id="KW-0548">Nucleotidyltransferase</keyword>
<dbReference type="EMBL" id="JRMP02000006">
    <property type="protein sequence ID" value="TLD94579.1"/>
    <property type="molecule type" value="Genomic_DNA"/>
</dbReference>
<reference evidence="4" key="3">
    <citation type="submission" date="2018-04" db="EMBL/GenBank/DDBJ databases">
        <authorList>
            <person name="Sheh A."/>
            <person name="Shen Z."/>
            <person name="Mannion A.J."/>
            <person name="Fox J.G."/>
        </authorList>
    </citation>
    <scope>NUCLEOTIDE SEQUENCE</scope>
    <source>
        <strain evidence="4">MIT 97-6194</strain>
    </source>
</reference>
<evidence type="ECO:0000313" key="4">
    <source>
        <dbReference type="EMBL" id="TLD94579.1"/>
    </source>
</evidence>
<evidence type="ECO:0000256" key="1">
    <source>
        <dbReference type="ARBA" id="ARBA00009919"/>
    </source>
</evidence>
<feature type="domain" description="THIF-type NAD/FAD binding fold" evidence="2">
    <location>
        <begin position="11"/>
        <end position="245"/>
    </location>
</feature>
<reference evidence="4 5" key="1">
    <citation type="journal article" date="2014" name="Genome Announc.">
        <title>Draft genome sequences of eight enterohepatic helicobacter species isolated from both laboratory and wild rodents.</title>
        <authorList>
            <person name="Sheh A."/>
            <person name="Shen Z."/>
            <person name="Fox J.G."/>
        </authorList>
    </citation>
    <scope>NUCLEOTIDE SEQUENCE [LARGE SCALE GENOMIC DNA]</scope>
    <source>
        <strain evidence="4 5">MIT 97-6194</strain>
    </source>
</reference>
<accession>A0A347W5C4</accession>
<protein>
    <submittedName>
        <fullName evidence="3">Adenylyltransferase</fullName>
    </submittedName>
    <submittedName>
        <fullName evidence="4">HesA/MoeB/ThiF family protein</fullName>
    </submittedName>
</protein>
<dbReference type="FunFam" id="3.40.50.720:FF:000080">
    <property type="entry name" value="Thiazole biosynthesis adenylyltransferase ThiF"/>
    <property type="match status" value="1"/>
</dbReference>
<dbReference type="SUPFAM" id="SSF69572">
    <property type="entry name" value="Activating enzymes of the ubiquitin-like proteins"/>
    <property type="match status" value="1"/>
</dbReference>
<dbReference type="Proteomes" id="UP000029714">
    <property type="component" value="Unassembled WGS sequence"/>
</dbReference>
<keyword evidence="5" id="KW-1185">Reference proteome</keyword>
<evidence type="ECO:0000313" key="6">
    <source>
        <dbReference type="Proteomes" id="UP000477070"/>
    </source>
</evidence>
<evidence type="ECO:0000259" key="2">
    <source>
        <dbReference type="Pfam" id="PF00899"/>
    </source>
</evidence>
<reference evidence="4 5" key="2">
    <citation type="journal article" date="2016" name="Infect. Immun.">
        <title>Helicobacter saguini, a Novel Helicobacter Isolated from Cotton-Top Tamarins with Ulcerative Colitis, Has Proinflammatory Properties and Induces Typhlocolitis and Dysplasia in Gnotobiotic IL-10-/- Mice.</title>
        <authorList>
            <person name="Shen Z."/>
            <person name="Mannion A."/>
            <person name="Whary M.T."/>
            <person name="Muthupalani S."/>
            <person name="Sheh A."/>
            <person name="Feng Y."/>
            <person name="Gong G."/>
            <person name="Vandamme P."/>
            <person name="Holcombe H.R."/>
            <person name="Paster B.J."/>
            <person name="Fox J.G."/>
        </authorList>
    </citation>
    <scope>NUCLEOTIDE SEQUENCE [LARGE SCALE GENOMIC DNA]</scope>
    <source>
        <strain evidence="4 5">MIT 97-6194</strain>
    </source>
</reference>
<dbReference type="AlphaFoldDB" id="A0A347W5C4"/>
<gene>
    <name evidence="3" type="ORF">DCO61_12130</name>
    <name evidence="4" type="ORF">LS64_005295</name>
</gene>
<dbReference type="InterPro" id="IPR045886">
    <property type="entry name" value="ThiF/MoeB/HesA"/>
</dbReference>
<evidence type="ECO:0000313" key="3">
    <source>
        <dbReference type="EMBL" id="MWV70708.1"/>
    </source>
</evidence>
<reference evidence="3 6" key="4">
    <citation type="submission" date="2019-12" db="EMBL/GenBank/DDBJ databases">
        <title>Multi-Generational Helicobacter saguini Isolates.</title>
        <authorList>
            <person name="Mannion A."/>
            <person name="Shen Z."/>
            <person name="Fox J.G."/>
        </authorList>
    </citation>
    <scope>NUCLEOTIDE SEQUENCE [LARGE SCALE GENOMIC DNA]</scope>
    <source>
        <strain evidence="3">16-048</strain>
        <strain evidence="6">16-048 (F4)</strain>
    </source>
</reference>
<dbReference type="InterPro" id="IPR000594">
    <property type="entry name" value="ThiF_NAD_FAD-bd"/>
</dbReference>
<dbReference type="OrthoDB" id="9804286at2"/>
<evidence type="ECO:0000313" key="5">
    <source>
        <dbReference type="Proteomes" id="UP000029714"/>
    </source>
</evidence>
<dbReference type="GO" id="GO:0008146">
    <property type="term" value="F:sulfotransferase activity"/>
    <property type="evidence" value="ECO:0007669"/>
    <property type="project" value="TreeGrafter"/>
</dbReference>
<dbReference type="Pfam" id="PF00899">
    <property type="entry name" value="ThiF"/>
    <property type="match status" value="1"/>
</dbReference>
<sequence length="286" mass="31222">MESKETLQERYKRHLLLDDIGQAGQDKLSKAKVLVIGIGGLGSPVCMYLAAAGIGRIGILDYDTIEIGNLQRQVIHTTSDVNKSKVASAKAKMNDINPNITIDDYFSKITQDNAQELIHNYDFVIDATDNFSTKFLVNNACVATNTPFSHAGVLRHRGQTMTIIPHKSACFACVFDDNYTKEMNELFHTGPLGVTPGIIGAIQASEAIKYFLGIGKLLTDTLLTFDVLNTDFTKIALEKNKNCPVCGGVSSEDSNEDSNIESNLQDSNQKVDIDSNLIESKADNIA</sequence>
<organism evidence="4 5">
    <name type="scientific">Helicobacter saguini</name>
    <dbReference type="NCBI Taxonomy" id="1548018"/>
    <lineage>
        <taxon>Bacteria</taxon>
        <taxon>Pseudomonadati</taxon>
        <taxon>Campylobacterota</taxon>
        <taxon>Epsilonproteobacteria</taxon>
        <taxon>Campylobacterales</taxon>
        <taxon>Helicobacteraceae</taxon>
        <taxon>Helicobacter</taxon>
    </lineage>
</organism>
<dbReference type="CDD" id="cd00757">
    <property type="entry name" value="ThiF_MoeB_HesA_family"/>
    <property type="match status" value="1"/>
</dbReference>
<comment type="similarity">
    <text evidence="1">Belongs to the HesA/MoeB/ThiF family.</text>
</comment>
<dbReference type="PANTHER" id="PTHR10953:SF102">
    <property type="entry name" value="ADENYLYLTRANSFERASE AND SULFURTRANSFERASE MOCS3"/>
    <property type="match status" value="1"/>
</dbReference>
<name>A0A347W5C4_9HELI</name>
<dbReference type="GO" id="GO:0008641">
    <property type="term" value="F:ubiquitin-like modifier activating enzyme activity"/>
    <property type="evidence" value="ECO:0007669"/>
    <property type="project" value="InterPro"/>
</dbReference>
<dbReference type="EMBL" id="QBIU01000002">
    <property type="protein sequence ID" value="MWV70708.1"/>
    <property type="molecule type" value="Genomic_DNA"/>
</dbReference>